<dbReference type="PRINTS" id="PR00314">
    <property type="entry name" value="CLATHRINADPT"/>
</dbReference>
<name>A0A813YBT9_9BILA</name>
<dbReference type="Gene3D" id="2.60.40.1170">
    <property type="entry name" value="Mu homology domain, subdomain B"/>
    <property type="match status" value="2"/>
</dbReference>
<dbReference type="FunFam" id="1.10.8.1120:FF:000001">
    <property type="entry name" value="Histone RNA hairpin-binding protein-like"/>
    <property type="match status" value="1"/>
</dbReference>
<comment type="similarity">
    <text evidence="2">Belongs to the SLBP family.</text>
</comment>
<keyword evidence="11" id="KW-1185">Reference proteome</keyword>
<organism evidence="9 11">
    <name type="scientific">Didymodactylos carnosus</name>
    <dbReference type="NCBI Taxonomy" id="1234261"/>
    <lineage>
        <taxon>Eukaryota</taxon>
        <taxon>Metazoa</taxon>
        <taxon>Spiralia</taxon>
        <taxon>Gnathifera</taxon>
        <taxon>Rotifera</taxon>
        <taxon>Eurotatoria</taxon>
        <taxon>Bdelloidea</taxon>
        <taxon>Philodinida</taxon>
        <taxon>Philodinidae</taxon>
        <taxon>Didymodactylos</taxon>
    </lineage>
</organism>
<keyword evidence="6" id="KW-0472">Membrane</keyword>
<dbReference type="GO" id="GO:0016192">
    <property type="term" value="P:vesicle-mediated transport"/>
    <property type="evidence" value="ECO:0007669"/>
    <property type="project" value="InterPro"/>
</dbReference>
<dbReference type="InterPro" id="IPR028565">
    <property type="entry name" value="MHD"/>
</dbReference>
<dbReference type="Gene3D" id="1.10.8.1120">
    <property type="entry name" value="Histone RNA hairpin-binding protein RNA-binding domain"/>
    <property type="match status" value="1"/>
</dbReference>
<dbReference type="InterPro" id="IPR050431">
    <property type="entry name" value="Adaptor_comp_med_subunit"/>
</dbReference>
<protein>
    <recommendedName>
        <fullName evidence="8">MHD domain-containing protein</fullName>
    </recommendedName>
</protein>
<accession>A0A813YBT9</accession>
<dbReference type="PANTHER" id="PTHR10529">
    <property type="entry name" value="AP COMPLEX SUBUNIT MU"/>
    <property type="match status" value="1"/>
</dbReference>
<evidence type="ECO:0000256" key="5">
    <source>
        <dbReference type="ARBA" id="ARBA00022927"/>
    </source>
</evidence>
<dbReference type="Proteomes" id="UP000681722">
    <property type="component" value="Unassembled WGS sequence"/>
</dbReference>
<dbReference type="InterPro" id="IPR038294">
    <property type="entry name" value="SLBP_RNA_bind_sf"/>
</dbReference>
<feature type="compositionally biased region" description="Polar residues" evidence="7">
    <location>
        <begin position="18"/>
        <end position="31"/>
    </location>
</feature>
<evidence type="ECO:0000313" key="11">
    <source>
        <dbReference type="Proteomes" id="UP000663829"/>
    </source>
</evidence>
<dbReference type="InterPro" id="IPR018240">
    <property type="entry name" value="Clathrin_mu_CS"/>
</dbReference>
<dbReference type="EMBL" id="CAJNOQ010001269">
    <property type="protein sequence ID" value="CAF0882041.1"/>
    <property type="molecule type" value="Genomic_DNA"/>
</dbReference>
<keyword evidence="4" id="KW-0694">RNA-binding</keyword>
<dbReference type="CDD" id="cd14837">
    <property type="entry name" value="AP3_Mu_N"/>
    <property type="match status" value="1"/>
</dbReference>
<dbReference type="OrthoDB" id="870at2759"/>
<feature type="compositionally biased region" description="Low complexity" evidence="7">
    <location>
        <begin position="299"/>
        <end position="324"/>
    </location>
</feature>
<dbReference type="GO" id="GO:0003729">
    <property type="term" value="F:mRNA binding"/>
    <property type="evidence" value="ECO:0007669"/>
    <property type="project" value="UniProtKB-ARBA"/>
</dbReference>
<dbReference type="InterPro" id="IPR022775">
    <property type="entry name" value="AP_mu_sigma_su"/>
</dbReference>
<feature type="compositionally biased region" description="Polar residues" evidence="7">
    <location>
        <begin position="119"/>
        <end position="134"/>
    </location>
</feature>
<dbReference type="InterPro" id="IPR011012">
    <property type="entry name" value="Longin-like_dom_sf"/>
</dbReference>
<feature type="compositionally biased region" description="Low complexity" evidence="7">
    <location>
        <begin position="33"/>
        <end position="48"/>
    </location>
</feature>
<dbReference type="InterPro" id="IPR029344">
    <property type="entry name" value="SLBP_RNA_bind"/>
</dbReference>
<feature type="domain" description="MHD" evidence="8">
    <location>
        <begin position="531"/>
        <end position="799"/>
    </location>
</feature>
<comment type="subcellular location">
    <subcellularLocation>
        <location evidence="1">Endomembrane system</location>
    </subcellularLocation>
</comment>
<feature type="region of interest" description="Disordered" evidence="7">
    <location>
        <begin position="293"/>
        <end position="324"/>
    </location>
</feature>
<dbReference type="SUPFAM" id="SSF64356">
    <property type="entry name" value="SNARE-like"/>
    <property type="match status" value="1"/>
</dbReference>
<comment type="caution">
    <text evidence="9">The sequence shown here is derived from an EMBL/GenBank/DDBJ whole genome shotgun (WGS) entry which is preliminary data.</text>
</comment>
<dbReference type="InterPro" id="IPR036168">
    <property type="entry name" value="AP2_Mu_C_sf"/>
</dbReference>
<evidence type="ECO:0000256" key="6">
    <source>
        <dbReference type="ARBA" id="ARBA00023136"/>
    </source>
</evidence>
<evidence type="ECO:0000313" key="9">
    <source>
        <dbReference type="EMBL" id="CAF0882041.1"/>
    </source>
</evidence>
<keyword evidence="5" id="KW-0653">Protein transport</keyword>
<sequence length="800" mass="91368">MYSRKLEYNVISSGKVMSASNTPNRPRQLQKLSRGYESSEGGSPSPGRFRPKRNCYEQEGSSRAPCQEKPSYYNNSYKYRRNRNPSNKNHNHCYSASPSYSDDNACDQFYDENERDNPSRSPSRQYTSGYQSPRLNPKESVDQNITSPKVRISYEEEKIQLAKSLSHNWCDKIDLEEEETKKLYSFVLYLKNFNLYKDKTNEEILSVIECCPKELCRRQKDISKGKLTKSYEIYAKSVLRKNREPDHPKTPCKYKKCSRRAFDGMIKIWRRRLHMFDKNDGIIEETKPKLDNIQKDDLSSSVSTDPLSSQSSNDWSSQSSSSLSTTDDILVNDENFLPDLYDFEESLIPDNETALSSSINDEKDGDLVFGAVTNLETDSMDTLINSDSRQSKCANPEDVPPVIATPHHYLINIYRNSLYFVAVLTTEVPPLFVIEFLHRIMDVFEDYFGECTETALKDNYVIVYELLDEMLDSGYPLATESNILKELIKPPNIFRKVANLVTGDNTNISATLPSSQLSNVPWRRMGLKYTNNEAYFDLIEEIDAIIDKNGTTVMCEIQGYIDCCVKLSGMPDLTLSFVNPRLLDDVSFHPCVRFKKWESDRVLSFIPPDGNFRLISYHIGAQKYVFSSQPRGFNNGNKYLQLYFCLSAISIPIYVKHNIQFRDGSGGRFELTVGPKQTMGKPLESVVVESVMSKVVLNCTLTPSQGKYTFDPVKKILLWDVGKIDSSNPSNRLPTLKGNIVLQSGQPMPESNPVLNIRFTLNQTAISGIRVNRVDMYGEKYKPFKGVKYVTKAGRFQVRT</sequence>
<dbReference type="Pfam" id="PF01217">
    <property type="entry name" value="Clat_adaptor_s"/>
    <property type="match status" value="1"/>
</dbReference>
<dbReference type="GO" id="GO:0030131">
    <property type="term" value="C:clathrin adaptor complex"/>
    <property type="evidence" value="ECO:0007669"/>
    <property type="project" value="InterPro"/>
</dbReference>
<proteinExistence type="inferred from homology"/>
<dbReference type="GO" id="GO:0012505">
    <property type="term" value="C:endomembrane system"/>
    <property type="evidence" value="ECO:0007669"/>
    <property type="project" value="UniProtKB-SubCell"/>
</dbReference>
<gene>
    <name evidence="9" type="ORF">GPM918_LOCUS7664</name>
    <name evidence="10" type="ORF">SRO942_LOCUS7664</name>
</gene>
<dbReference type="SUPFAM" id="SSF49447">
    <property type="entry name" value="Second domain of Mu2 adaptin subunit (ap50) of ap2 adaptor"/>
    <property type="match status" value="1"/>
</dbReference>
<evidence type="ECO:0000256" key="7">
    <source>
        <dbReference type="SAM" id="MobiDB-lite"/>
    </source>
</evidence>
<dbReference type="PROSITE" id="PS00990">
    <property type="entry name" value="CLAT_ADAPTOR_M_1"/>
    <property type="match status" value="1"/>
</dbReference>
<dbReference type="EMBL" id="CAJOBC010001269">
    <property type="protein sequence ID" value="CAF3668083.1"/>
    <property type="molecule type" value="Genomic_DNA"/>
</dbReference>
<dbReference type="InterPro" id="IPR001392">
    <property type="entry name" value="Clathrin_mu"/>
</dbReference>
<feature type="compositionally biased region" description="Polar residues" evidence="7">
    <location>
        <begin position="92"/>
        <end position="102"/>
    </location>
</feature>
<dbReference type="Gene3D" id="3.30.450.60">
    <property type="match status" value="1"/>
</dbReference>
<feature type="region of interest" description="Disordered" evidence="7">
    <location>
        <begin position="12"/>
        <end position="147"/>
    </location>
</feature>
<dbReference type="Proteomes" id="UP000663829">
    <property type="component" value="Unassembled WGS sequence"/>
</dbReference>
<dbReference type="PROSITE" id="PS51072">
    <property type="entry name" value="MHD"/>
    <property type="match status" value="1"/>
</dbReference>
<evidence type="ECO:0000256" key="2">
    <source>
        <dbReference type="ARBA" id="ARBA00006151"/>
    </source>
</evidence>
<evidence type="ECO:0000259" key="8">
    <source>
        <dbReference type="PROSITE" id="PS51072"/>
    </source>
</evidence>
<dbReference type="Pfam" id="PF15247">
    <property type="entry name" value="SLBP_RNA_bind"/>
    <property type="match status" value="1"/>
</dbReference>
<reference evidence="9" key="1">
    <citation type="submission" date="2021-02" db="EMBL/GenBank/DDBJ databases">
        <authorList>
            <person name="Nowell W R."/>
        </authorList>
    </citation>
    <scope>NUCLEOTIDE SEQUENCE</scope>
</reference>
<dbReference type="PROSITE" id="PS00991">
    <property type="entry name" value="CLAT_ADAPTOR_M_2"/>
    <property type="match status" value="1"/>
</dbReference>
<dbReference type="GO" id="GO:0005634">
    <property type="term" value="C:nucleus"/>
    <property type="evidence" value="ECO:0007669"/>
    <property type="project" value="UniProtKB-ARBA"/>
</dbReference>
<evidence type="ECO:0000256" key="1">
    <source>
        <dbReference type="ARBA" id="ARBA00004308"/>
    </source>
</evidence>
<evidence type="ECO:0000256" key="3">
    <source>
        <dbReference type="ARBA" id="ARBA00022448"/>
    </source>
</evidence>
<evidence type="ECO:0000313" key="10">
    <source>
        <dbReference type="EMBL" id="CAF3668083.1"/>
    </source>
</evidence>
<keyword evidence="3" id="KW-0813">Transport</keyword>
<dbReference type="Pfam" id="PF00928">
    <property type="entry name" value="Adap_comp_sub"/>
    <property type="match status" value="1"/>
</dbReference>
<dbReference type="AlphaFoldDB" id="A0A813YBT9"/>
<dbReference type="GO" id="GO:0006886">
    <property type="term" value="P:intracellular protein transport"/>
    <property type="evidence" value="ECO:0007669"/>
    <property type="project" value="InterPro"/>
</dbReference>
<evidence type="ECO:0000256" key="4">
    <source>
        <dbReference type="ARBA" id="ARBA00022884"/>
    </source>
</evidence>